<keyword evidence="2" id="KW-0808">Transferase</keyword>
<dbReference type="GO" id="GO:0016740">
    <property type="term" value="F:transferase activity"/>
    <property type="evidence" value="ECO:0007669"/>
    <property type="project" value="UniProtKB-KW"/>
</dbReference>
<reference evidence="2 3" key="1">
    <citation type="submission" date="2019-09" db="EMBL/GenBank/DDBJ databases">
        <title>Bird 10,000 Genomes (B10K) Project - Family phase.</title>
        <authorList>
            <person name="Zhang G."/>
        </authorList>
    </citation>
    <scope>NUCLEOTIDE SEQUENCE [LARGE SCALE GENOMIC DNA]</scope>
    <source>
        <strain evidence="2">B10K-MSB-42743</strain>
        <tissue evidence="2">Heart</tissue>
    </source>
</reference>
<dbReference type="Proteomes" id="UP000545332">
    <property type="component" value="Unassembled WGS sequence"/>
</dbReference>
<sequence length="66" mass="7181">CGGSRSPPCRQVRAGQGPDRHLQALRHEAIAGGERLPELFLDPGYADATHFRLCTVQVPPNTPKHP</sequence>
<dbReference type="AlphaFoldDB" id="A0A7K4KIA4"/>
<dbReference type="SUPFAM" id="SSF52777">
    <property type="entry name" value="CoA-dependent acyltransferases"/>
    <property type="match status" value="1"/>
</dbReference>
<gene>
    <name evidence="2" type="primary">Cpt2_1</name>
    <name evidence="2" type="ORF">CRYSOU_R15074</name>
</gene>
<dbReference type="InterPro" id="IPR039551">
    <property type="entry name" value="Cho/carn_acyl_trans"/>
</dbReference>
<feature type="domain" description="Choline/carnitine acyltransferase" evidence="1">
    <location>
        <begin position="10"/>
        <end position="60"/>
    </location>
</feature>
<evidence type="ECO:0000313" key="3">
    <source>
        <dbReference type="Proteomes" id="UP000545332"/>
    </source>
</evidence>
<feature type="non-terminal residue" evidence="2">
    <location>
        <position position="1"/>
    </location>
</feature>
<proteinExistence type="predicted"/>
<dbReference type="InterPro" id="IPR023213">
    <property type="entry name" value="CAT-like_dom_sf"/>
</dbReference>
<comment type="caution">
    <text evidence="2">The sequence shown here is derived from an EMBL/GenBank/DDBJ whole genome shotgun (WGS) entry which is preliminary data.</text>
</comment>
<dbReference type="OrthoDB" id="240216at2759"/>
<feature type="non-terminal residue" evidence="2">
    <location>
        <position position="66"/>
    </location>
</feature>
<name>A0A7K4KIA4_9AVES</name>
<evidence type="ECO:0000313" key="2">
    <source>
        <dbReference type="EMBL" id="NWI15901.1"/>
    </source>
</evidence>
<dbReference type="EMBL" id="VWPX01012065">
    <property type="protein sequence ID" value="NWI15901.1"/>
    <property type="molecule type" value="Genomic_DNA"/>
</dbReference>
<accession>A0A7K4KIA4</accession>
<protein>
    <submittedName>
        <fullName evidence="2">CPT2 palmitoyltransferase</fullName>
    </submittedName>
</protein>
<keyword evidence="3" id="KW-1185">Reference proteome</keyword>
<dbReference type="Gene3D" id="3.30.559.10">
    <property type="entry name" value="Chloramphenicol acetyltransferase-like domain"/>
    <property type="match status" value="1"/>
</dbReference>
<organism evidence="2 3">
    <name type="scientific">Crypturellus soui</name>
    <dbReference type="NCBI Taxonomy" id="458187"/>
    <lineage>
        <taxon>Eukaryota</taxon>
        <taxon>Metazoa</taxon>
        <taxon>Chordata</taxon>
        <taxon>Craniata</taxon>
        <taxon>Vertebrata</taxon>
        <taxon>Euteleostomi</taxon>
        <taxon>Archelosauria</taxon>
        <taxon>Archosauria</taxon>
        <taxon>Dinosauria</taxon>
        <taxon>Saurischia</taxon>
        <taxon>Theropoda</taxon>
        <taxon>Coelurosauria</taxon>
        <taxon>Aves</taxon>
        <taxon>Palaeognathae</taxon>
        <taxon>Tinamiformes</taxon>
        <taxon>Tinamidae</taxon>
        <taxon>Crypturellus</taxon>
    </lineage>
</organism>
<dbReference type="Pfam" id="PF00755">
    <property type="entry name" value="Carn_acyltransf"/>
    <property type="match status" value="1"/>
</dbReference>
<evidence type="ECO:0000259" key="1">
    <source>
        <dbReference type="Pfam" id="PF00755"/>
    </source>
</evidence>